<dbReference type="Proteomes" id="UP000006094">
    <property type="component" value="Chromosome"/>
</dbReference>
<dbReference type="RefSeq" id="WP_014968069.1">
    <property type="nucleotide sequence ID" value="NC_018664.1"/>
</dbReference>
<dbReference type="KEGG" id="cad:Curi_c19280"/>
<name>K0AYT0_GOTA9</name>
<dbReference type="STRING" id="1128398.Curi_c19280"/>
<evidence type="ECO:0000313" key="2">
    <source>
        <dbReference type="Proteomes" id="UP000006094"/>
    </source>
</evidence>
<dbReference type="InterPro" id="IPR001448">
    <property type="entry name" value="SASP_alpha/beta-type"/>
</dbReference>
<dbReference type="GO" id="GO:0006265">
    <property type="term" value="P:DNA topological change"/>
    <property type="evidence" value="ECO:0007669"/>
    <property type="project" value="InterPro"/>
</dbReference>
<protein>
    <submittedName>
        <fullName evidence="1">Small acid-soluble spore protein, alpha/beta type</fullName>
    </submittedName>
</protein>
<gene>
    <name evidence="1" type="ordered locus">Curi_c19280</name>
</gene>
<evidence type="ECO:0000313" key="1">
    <source>
        <dbReference type="EMBL" id="AFS78933.1"/>
    </source>
</evidence>
<dbReference type="Pfam" id="PF00269">
    <property type="entry name" value="SASP"/>
    <property type="match status" value="1"/>
</dbReference>
<dbReference type="eggNOG" id="ENOG5033K3H">
    <property type="taxonomic scope" value="Bacteria"/>
</dbReference>
<reference evidence="1 2" key="1">
    <citation type="journal article" date="2012" name="PLoS ONE">
        <title>The purine-utilizing bacterium Clostridium acidurici 9a: a genome-guided metabolic reconsideration.</title>
        <authorList>
            <person name="Hartwich K."/>
            <person name="Poehlein A."/>
            <person name="Daniel R."/>
        </authorList>
    </citation>
    <scope>NUCLEOTIDE SEQUENCE [LARGE SCALE GENOMIC DNA]</scope>
    <source>
        <strain evidence="2">ATCC 7906 / DSM 604 / BCRC 14475 / CIP 104303 / KCTC 5404 / NCIMB 10678 / 9a</strain>
    </source>
</reference>
<dbReference type="InterPro" id="IPR038300">
    <property type="entry name" value="SASP_sf_alpha/beta"/>
</dbReference>
<dbReference type="HOGENOM" id="CLU_169738_2_0_9"/>
<dbReference type="GO" id="GO:0003690">
    <property type="term" value="F:double-stranded DNA binding"/>
    <property type="evidence" value="ECO:0007669"/>
    <property type="project" value="InterPro"/>
</dbReference>
<dbReference type="EMBL" id="CP003326">
    <property type="protein sequence ID" value="AFS78933.1"/>
    <property type="molecule type" value="Genomic_DNA"/>
</dbReference>
<proteinExistence type="predicted"/>
<organism evidence="1 2">
    <name type="scientific">Gottschalkia acidurici (strain ATCC 7906 / DSM 604 / BCRC 14475 / CIP 104303 / KCTC 5404 / NCIMB 10678 / 9a)</name>
    <name type="common">Clostridium acidurici</name>
    <dbReference type="NCBI Taxonomy" id="1128398"/>
    <lineage>
        <taxon>Bacteria</taxon>
        <taxon>Bacillati</taxon>
        <taxon>Bacillota</taxon>
        <taxon>Tissierellia</taxon>
        <taxon>Tissierellales</taxon>
        <taxon>Gottschalkiaceae</taxon>
        <taxon>Gottschalkia</taxon>
    </lineage>
</organism>
<sequence>MSKRKLVVPEAREALEQFKIEFAKEYGVDDPRSLTSSHTGYIVRELVELGQKQLMEEKNGK</sequence>
<dbReference type="OrthoDB" id="1683773at2"/>
<dbReference type="Gene3D" id="6.10.10.80">
    <property type="entry name" value="Small, acid-soluble spore protein, alpha/beta type-like"/>
    <property type="match status" value="1"/>
</dbReference>
<accession>K0AYT0</accession>
<keyword evidence="2" id="KW-1185">Reference proteome</keyword>
<dbReference type="AlphaFoldDB" id="K0AYT0"/>